<proteinExistence type="predicted"/>
<gene>
    <name evidence="1" type="ORF">CCAP1982_LOCUS21774</name>
</gene>
<sequence>MKTKSPHFARQPGCFEYKSKLENPAKVCNFRLAANHLLKDLPLNATFRWRNSKVIAVQQSADLITDKSRRKTLTRNESETDFLHSDFISAMKSRLPKCYWHQCNMSNTQED</sequence>
<comment type="caution">
    <text evidence="1">The sequence shown here is derived from an EMBL/GenBank/DDBJ whole genome shotgun (WGS) entry which is preliminary data.</text>
</comment>
<keyword evidence="2" id="KW-1185">Reference proteome</keyword>
<protein>
    <submittedName>
        <fullName evidence="1">(Mediterranean fruit fly) hypothetical protein</fullName>
    </submittedName>
</protein>
<dbReference type="Proteomes" id="UP000606786">
    <property type="component" value="Unassembled WGS sequence"/>
</dbReference>
<evidence type="ECO:0000313" key="2">
    <source>
        <dbReference type="Proteomes" id="UP000606786"/>
    </source>
</evidence>
<evidence type="ECO:0000313" key="1">
    <source>
        <dbReference type="EMBL" id="CAD7013743.1"/>
    </source>
</evidence>
<name>A0A811VHX3_CERCA</name>
<accession>A0A811VHX3</accession>
<dbReference type="AlphaFoldDB" id="A0A811VHX3"/>
<organism evidence="1 2">
    <name type="scientific">Ceratitis capitata</name>
    <name type="common">Mediterranean fruit fly</name>
    <name type="synonym">Tephritis capitata</name>
    <dbReference type="NCBI Taxonomy" id="7213"/>
    <lineage>
        <taxon>Eukaryota</taxon>
        <taxon>Metazoa</taxon>
        <taxon>Ecdysozoa</taxon>
        <taxon>Arthropoda</taxon>
        <taxon>Hexapoda</taxon>
        <taxon>Insecta</taxon>
        <taxon>Pterygota</taxon>
        <taxon>Neoptera</taxon>
        <taxon>Endopterygota</taxon>
        <taxon>Diptera</taxon>
        <taxon>Brachycera</taxon>
        <taxon>Muscomorpha</taxon>
        <taxon>Tephritoidea</taxon>
        <taxon>Tephritidae</taxon>
        <taxon>Ceratitis</taxon>
        <taxon>Ceratitis</taxon>
    </lineage>
</organism>
<dbReference type="EMBL" id="CAJHJT010000056">
    <property type="protein sequence ID" value="CAD7013743.1"/>
    <property type="molecule type" value="Genomic_DNA"/>
</dbReference>
<reference evidence="1" key="1">
    <citation type="submission" date="2020-11" db="EMBL/GenBank/DDBJ databases">
        <authorList>
            <person name="Whitehead M."/>
        </authorList>
    </citation>
    <scope>NUCLEOTIDE SEQUENCE</scope>
    <source>
        <strain evidence="1">EGII</strain>
    </source>
</reference>